<dbReference type="FunCoup" id="D6RPR6">
    <property type="interactions" value="224"/>
</dbReference>
<dbReference type="SUPFAM" id="SSF55729">
    <property type="entry name" value="Acyl-CoA N-acyltransferases (Nat)"/>
    <property type="match status" value="1"/>
</dbReference>
<dbReference type="InterPro" id="IPR000182">
    <property type="entry name" value="GNAT_dom"/>
</dbReference>
<organism evidence="6 7">
    <name type="scientific">Coprinopsis cinerea (strain Okayama-7 / 130 / ATCC MYA-4618 / FGSC 9003)</name>
    <name type="common">Inky cap fungus</name>
    <name type="synonym">Hormographiella aspergillata</name>
    <dbReference type="NCBI Taxonomy" id="240176"/>
    <lineage>
        <taxon>Eukaryota</taxon>
        <taxon>Fungi</taxon>
        <taxon>Dikarya</taxon>
        <taxon>Basidiomycota</taxon>
        <taxon>Agaricomycotina</taxon>
        <taxon>Agaricomycetes</taxon>
        <taxon>Agaricomycetidae</taxon>
        <taxon>Agaricales</taxon>
        <taxon>Agaricineae</taxon>
        <taxon>Psathyrellaceae</taxon>
        <taxon>Coprinopsis</taxon>
    </lineage>
</organism>
<dbReference type="eggNOG" id="KOG4135">
    <property type="taxonomic scope" value="Eukaryota"/>
</dbReference>
<evidence type="ECO:0000256" key="1">
    <source>
        <dbReference type="ARBA" id="ARBA00009342"/>
    </source>
</evidence>
<dbReference type="RefSeq" id="XP_002910510.1">
    <property type="nucleotide sequence ID" value="XM_002910464.1"/>
</dbReference>
<dbReference type="PANTHER" id="PTHR13256">
    <property type="entry name" value="N-ACETYLTRANSFERASE 9"/>
    <property type="match status" value="1"/>
</dbReference>
<dbReference type="Pfam" id="PF13302">
    <property type="entry name" value="Acetyltransf_3"/>
    <property type="match status" value="1"/>
</dbReference>
<name>D6RPR6_COPC7</name>
<comment type="caution">
    <text evidence="6">The sequence shown here is derived from an EMBL/GenBank/DDBJ whole genome shotgun (WGS) entry which is preliminary data.</text>
</comment>
<comment type="similarity">
    <text evidence="1">Belongs to the acetyltransferase family. GNAT subfamily.</text>
</comment>
<dbReference type="KEGG" id="cci:CC1G_15149"/>
<keyword evidence="2" id="KW-0808">Transferase</keyword>
<gene>
    <name evidence="6" type="ORF">CC1G_15149</name>
</gene>
<dbReference type="PANTHER" id="PTHR13256:SF16">
    <property type="entry name" value="ALPHA_BETA-TUBULIN-N-ACETYLTRANSFERASE 9"/>
    <property type="match status" value="1"/>
</dbReference>
<keyword evidence="7" id="KW-1185">Reference proteome</keyword>
<dbReference type="STRING" id="240176.D6RPR6"/>
<dbReference type="AlphaFoldDB" id="D6RPR6"/>
<dbReference type="InParanoid" id="D6RPR6"/>
<protein>
    <submittedName>
        <fullName evidence="6">N-acetyltransferase 9-like protein</fullName>
    </submittedName>
</protein>
<evidence type="ECO:0000256" key="2">
    <source>
        <dbReference type="ARBA" id="ARBA00022679"/>
    </source>
</evidence>
<evidence type="ECO:0000256" key="4">
    <source>
        <dbReference type="SAM" id="MobiDB-lite"/>
    </source>
</evidence>
<dbReference type="Proteomes" id="UP000001861">
    <property type="component" value="Unassembled WGS sequence"/>
</dbReference>
<dbReference type="GeneID" id="9378371"/>
<evidence type="ECO:0000313" key="7">
    <source>
        <dbReference type="Proteomes" id="UP000001861"/>
    </source>
</evidence>
<keyword evidence="3" id="KW-0012">Acyltransferase</keyword>
<dbReference type="OrthoDB" id="5043642at2759"/>
<dbReference type="OMA" id="WHVPRYH"/>
<dbReference type="Gene3D" id="3.40.630.30">
    <property type="match status" value="1"/>
</dbReference>
<evidence type="ECO:0000256" key="3">
    <source>
        <dbReference type="ARBA" id="ARBA00023315"/>
    </source>
</evidence>
<dbReference type="InterPro" id="IPR039135">
    <property type="entry name" value="NAT9-like"/>
</dbReference>
<dbReference type="VEuPathDB" id="FungiDB:CC1G_15149"/>
<dbReference type="EMBL" id="AACS02000009">
    <property type="protein sequence ID" value="EFI27016.1"/>
    <property type="molecule type" value="Genomic_DNA"/>
</dbReference>
<evidence type="ECO:0000259" key="5">
    <source>
        <dbReference type="PROSITE" id="PS51186"/>
    </source>
</evidence>
<feature type="domain" description="N-acetyltransferase" evidence="5">
    <location>
        <begin position="4"/>
        <end position="197"/>
    </location>
</feature>
<dbReference type="GO" id="GO:0008080">
    <property type="term" value="F:N-acetyltransferase activity"/>
    <property type="evidence" value="ECO:0007669"/>
    <property type="project" value="InterPro"/>
</dbReference>
<accession>D6RPR6</accession>
<evidence type="ECO:0000313" key="6">
    <source>
        <dbReference type="EMBL" id="EFI27016.1"/>
    </source>
</evidence>
<reference evidence="6 7" key="1">
    <citation type="journal article" date="2010" name="Proc. Natl. Acad. Sci. U.S.A.">
        <title>Insights into evolution of multicellular fungi from the assembled chromosomes of the mushroom Coprinopsis cinerea (Coprinus cinereus).</title>
        <authorList>
            <person name="Stajich J.E."/>
            <person name="Wilke S.K."/>
            <person name="Ahren D."/>
            <person name="Au C.H."/>
            <person name="Birren B.W."/>
            <person name="Borodovsky M."/>
            <person name="Burns C."/>
            <person name="Canback B."/>
            <person name="Casselton L.A."/>
            <person name="Cheng C.K."/>
            <person name="Deng J."/>
            <person name="Dietrich F.S."/>
            <person name="Fargo D.C."/>
            <person name="Farman M.L."/>
            <person name="Gathman A.C."/>
            <person name="Goldberg J."/>
            <person name="Guigo R."/>
            <person name="Hoegger P.J."/>
            <person name="Hooker J.B."/>
            <person name="Huggins A."/>
            <person name="James T.Y."/>
            <person name="Kamada T."/>
            <person name="Kilaru S."/>
            <person name="Kodira C."/>
            <person name="Kues U."/>
            <person name="Kupfer D."/>
            <person name="Kwan H.S."/>
            <person name="Lomsadze A."/>
            <person name="Li W."/>
            <person name="Lilly W.W."/>
            <person name="Ma L.J."/>
            <person name="Mackey A.J."/>
            <person name="Manning G."/>
            <person name="Martin F."/>
            <person name="Muraguchi H."/>
            <person name="Natvig D.O."/>
            <person name="Palmerini H."/>
            <person name="Ramesh M.A."/>
            <person name="Rehmeyer C.J."/>
            <person name="Roe B.A."/>
            <person name="Shenoy N."/>
            <person name="Stanke M."/>
            <person name="Ter-Hovhannisyan V."/>
            <person name="Tunlid A."/>
            <person name="Velagapudi R."/>
            <person name="Vision T.J."/>
            <person name="Zeng Q."/>
            <person name="Zolan M.E."/>
            <person name="Pukkila P.J."/>
        </authorList>
    </citation>
    <scope>NUCLEOTIDE SEQUENCE [LARGE SCALE GENOMIC DNA]</scope>
    <source>
        <strain evidence="7">Okayama-7 / 130 / ATCC MYA-4618 / FGSC 9003</strain>
    </source>
</reference>
<proteinExistence type="inferred from homology"/>
<sequence>MSNEELRELTASEPLTLEEEYEMQEKWQLDEDKLTFIVLSREDALFDEDEIVKPTDPRLTVCPMVGDVNLFLYGSLESLRRPLASKDEGDTEEEQSEDDDGHAEVEIMIAEPSYRRKGYALQALQLMLGYATGCHLGPQCTNADQEIDSPLKIDPTRLLTRISEGNTPSIRLFERLGFQITKRVAVFEEVEMRWKTVKGEQ</sequence>
<feature type="compositionally biased region" description="Acidic residues" evidence="4">
    <location>
        <begin position="89"/>
        <end position="101"/>
    </location>
</feature>
<dbReference type="InterPro" id="IPR016181">
    <property type="entry name" value="Acyl_CoA_acyltransferase"/>
</dbReference>
<dbReference type="HOGENOM" id="CLU_073102_0_0_1"/>
<dbReference type="PROSITE" id="PS51186">
    <property type="entry name" value="GNAT"/>
    <property type="match status" value="1"/>
</dbReference>
<feature type="region of interest" description="Disordered" evidence="4">
    <location>
        <begin position="82"/>
        <end position="103"/>
    </location>
</feature>